<sequence>MDRLSGRTVERSDHFPSGRVDGRPSSGHCCPTMGRSAPFAAPLTNAAPARYNLQTLRLFSLCSRTARIAAATFSSLLASSGG</sequence>
<dbReference type="EMBL" id="AP028912">
    <property type="protein sequence ID" value="BES93764.1"/>
    <property type="molecule type" value="Genomic_DNA"/>
</dbReference>
<organism evidence="2 3">
    <name type="scientific">Nesidiocoris tenuis</name>
    <dbReference type="NCBI Taxonomy" id="355587"/>
    <lineage>
        <taxon>Eukaryota</taxon>
        <taxon>Metazoa</taxon>
        <taxon>Ecdysozoa</taxon>
        <taxon>Arthropoda</taxon>
        <taxon>Hexapoda</taxon>
        <taxon>Insecta</taxon>
        <taxon>Pterygota</taxon>
        <taxon>Neoptera</taxon>
        <taxon>Paraneoptera</taxon>
        <taxon>Hemiptera</taxon>
        <taxon>Heteroptera</taxon>
        <taxon>Panheteroptera</taxon>
        <taxon>Cimicomorpha</taxon>
        <taxon>Miridae</taxon>
        <taxon>Dicyphina</taxon>
        <taxon>Nesidiocoris</taxon>
    </lineage>
</organism>
<proteinExistence type="predicted"/>
<accession>A0ABN7AR44</accession>
<dbReference type="Proteomes" id="UP001307889">
    <property type="component" value="Chromosome 4"/>
</dbReference>
<name>A0ABN7AR44_9HEMI</name>
<keyword evidence="3" id="KW-1185">Reference proteome</keyword>
<evidence type="ECO:0000313" key="2">
    <source>
        <dbReference type="EMBL" id="BES93764.1"/>
    </source>
</evidence>
<gene>
    <name evidence="2" type="ORF">NTJ_06573</name>
</gene>
<evidence type="ECO:0000256" key="1">
    <source>
        <dbReference type="SAM" id="MobiDB-lite"/>
    </source>
</evidence>
<feature type="compositionally biased region" description="Basic and acidic residues" evidence="1">
    <location>
        <begin position="1"/>
        <end position="22"/>
    </location>
</feature>
<reference evidence="2 3" key="1">
    <citation type="submission" date="2023-09" db="EMBL/GenBank/DDBJ databases">
        <title>Nesidiocoris tenuis whole genome shotgun sequence.</title>
        <authorList>
            <person name="Shibata T."/>
            <person name="Shimoda M."/>
            <person name="Kobayashi T."/>
            <person name="Uehara T."/>
        </authorList>
    </citation>
    <scope>NUCLEOTIDE SEQUENCE [LARGE SCALE GENOMIC DNA]</scope>
    <source>
        <strain evidence="2 3">Japan</strain>
    </source>
</reference>
<evidence type="ECO:0000313" key="3">
    <source>
        <dbReference type="Proteomes" id="UP001307889"/>
    </source>
</evidence>
<protein>
    <submittedName>
        <fullName evidence="2">Uncharacterized protein</fullName>
    </submittedName>
</protein>
<feature type="region of interest" description="Disordered" evidence="1">
    <location>
        <begin position="1"/>
        <end position="31"/>
    </location>
</feature>